<dbReference type="Gene3D" id="3.30.420.10">
    <property type="entry name" value="Ribonuclease H-like superfamily/Ribonuclease H"/>
    <property type="match status" value="1"/>
</dbReference>
<dbReference type="InterPro" id="IPR002156">
    <property type="entry name" value="RNaseH_domain"/>
</dbReference>
<dbReference type="CDD" id="cd09279">
    <property type="entry name" value="RNase_HI_like"/>
    <property type="match status" value="1"/>
</dbReference>
<organism evidence="2 3">
    <name type="scientific">Enterococcus camelliae</name>
    <dbReference type="NCBI Taxonomy" id="453959"/>
    <lineage>
        <taxon>Bacteria</taxon>
        <taxon>Bacillati</taxon>
        <taxon>Bacillota</taxon>
        <taxon>Bacilli</taxon>
        <taxon>Lactobacillales</taxon>
        <taxon>Enterococcaceae</taxon>
        <taxon>Enterococcus</taxon>
    </lineage>
</organism>
<proteinExistence type="predicted"/>
<dbReference type="GO" id="GO:0004523">
    <property type="term" value="F:RNA-DNA hybrid ribonuclease activity"/>
    <property type="evidence" value="ECO:0007669"/>
    <property type="project" value="UniProtKB-EC"/>
</dbReference>
<dbReference type="EC" id="3.1.26.4" evidence="2"/>
<comment type="caution">
    <text evidence="2">The sequence shown here is derived from an EMBL/GenBank/DDBJ whole genome shotgun (WGS) entry which is preliminary data.</text>
</comment>
<name>A0ABW5TGP8_9ENTE</name>
<dbReference type="InterPro" id="IPR012337">
    <property type="entry name" value="RNaseH-like_sf"/>
</dbReference>
<dbReference type="SUPFAM" id="SSF53098">
    <property type="entry name" value="Ribonuclease H-like"/>
    <property type="match status" value="1"/>
</dbReference>
<evidence type="ECO:0000313" key="2">
    <source>
        <dbReference type="EMBL" id="MFD2728177.1"/>
    </source>
</evidence>
<dbReference type="RefSeq" id="WP_379979325.1">
    <property type="nucleotide sequence ID" value="NZ_JBHUMO010000011.1"/>
</dbReference>
<dbReference type="PROSITE" id="PS50879">
    <property type="entry name" value="RNASE_H_1"/>
    <property type="match status" value="1"/>
</dbReference>
<evidence type="ECO:0000313" key="3">
    <source>
        <dbReference type="Proteomes" id="UP001597427"/>
    </source>
</evidence>
<protein>
    <submittedName>
        <fullName evidence="2">Ribonuclease HI family protein</fullName>
        <ecNumber evidence="2">3.1.26.4</ecNumber>
    </submittedName>
</protein>
<feature type="domain" description="RNase H type-1" evidence="1">
    <location>
        <begin position="1"/>
        <end position="129"/>
    </location>
</feature>
<keyword evidence="3" id="KW-1185">Reference proteome</keyword>
<sequence>MLKIHIDASTKGNPGPSGGGFMITGNDTYVQKSFALPQLFTNHQAEFAVLLSLLDYLLENNLNEQFITIYTDSKLVEQTIAKRFTKNPDFLFIVDEIITKLAFFPLLFLKWIPEANNKGADNLARQGLKKALNL</sequence>
<dbReference type="InterPro" id="IPR036397">
    <property type="entry name" value="RNaseH_sf"/>
</dbReference>
<gene>
    <name evidence="2" type="ORF">ACFSR0_01835</name>
</gene>
<dbReference type="Pfam" id="PF00075">
    <property type="entry name" value="RNase_H"/>
    <property type="match status" value="1"/>
</dbReference>
<accession>A0ABW5TGP8</accession>
<evidence type="ECO:0000259" key="1">
    <source>
        <dbReference type="PROSITE" id="PS50879"/>
    </source>
</evidence>
<keyword evidence="2" id="KW-0378">Hydrolase</keyword>
<dbReference type="Proteomes" id="UP001597427">
    <property type="component" value="Unassembled WGS sequence"/>
</dbReference>
<reference evidence="3" key="1">
    <citation type="journal article" date="2019" name="Int. J. Syst. Evol. Microbiol.">
        <title>The Global Catalogue of Microorganisms (GCM) 10K type strain sequencing project: providing services to taxonomists for standard genome sequencing and annotation.</title>
        <authorList>
            <consortium name="The Broad Institute Genomics Platform"/>
            <consortium name="The Broad Institute Genome Sequencing Center for Infectious Disease"/>
            <person name="Wu L."/>
            <person name="Ma J."/>
        </authorList>
    </citation>
    <scope>NUCLEOTIDE SEQUENCE [LARGE SCALE GENOMIC DNA]</scope>
    <source>
        <strain evidence="3">TISTR 932</strain>
    </source>
</reference>
<dbReference type="EMBL" id="JBHUMO010000011">
    <property type="protein sequence ID" value="MFD2728177.1"/>
    <property type="molecule type" value="Genomic_DNA"/>
</dbReference>